<gene>
    <name evidence="2" type="ORF">CRG98_024999</name>
</gene>
<evidence type="ECO:0000313" key="2">
    <source>
        <dbReference type="EMBL" id="PKI54485.1"/>
    </source>
</evidence>
<proteinExistence type="predicted"/>
<dbReference type="EMBL" id="PGOL01001778">
    <property type="protein sequence ID" value="PKI54485.1"/>
    <property type="molecule type" value="Genomic_DNA"/>
</dbReference>
<accession>A0A2I0JE09</accession>
<evidence type="ECO:0000313" key="3">
    <source>
        <dbReference type="Proteomes" id="UP000233551"/>
    </source>
</evidence>
<feature type="signal peptide" evidence="1">
    <location>
        <begin position="1"/>
        <end position="21"/>
    </location>
</feature>
<reference evidence="2 3" key="1">
    <citation type="submission" date="2017-11" db="EMBL/GenBank/DDBJ databases">
        <title>De-novo sequencing of pomegranate (Punica granatum L.) genome.</title>
        <authorList>
            <person name="Akparov Z."/>
            <person name="Amiraslanov A."/>
            <person name="Hajiyeva S."/>
            <person name="Abbasov M."/>
            <person name="Kaur K."/>
            <person name="Hamwieh A."/>
            <person name="Solovyev V."/>
            <person name="Salamov A."/>
            <person name="Braich B."/>
            <person name="Kosarev P."/>
            <person name="Mahmoud A."/>
            <person name="Hajiyev E."/>
            <person name="Babayeva S."/>
            <person name="Izzatullayeva V."/>
            <person name="Mammadov A."/>
            <person name="Mammadov A."/>
            <person name="Sharifova S."/>
            <person name="Ojaghi J."/>
            <person name="Eynullazada K."/>
            <person name="Bayramov B."/>
            <person name="Abdulazimova A."/>
            <person name="Shahmuradov I."/>
        </authorList>
    </citation>
    <scope>NUCLEOTIDE SEQUENCE [LARGE SCALE GENOMIC DNA]</scope>
    <source>
        <strain evidence="3">cv. AG2017</strain>
        <tissue evidence="2">Leaf</tissue>
    </source>
</reference>
<feature type="chain" id="PRO_5014183517" evidence="1">
    <location>
        <begin position="22"/>
        <end position="81"/>
    </location>
</feature>
<dbReference type="Proteomes" id="UP000233551">
    <property type="component" value="Unassembled WGS sequence"/>
</dbReference>
<sequence>MKPISLLAILLIALFVTAGEARRSAVELEGDDVHYCDSPFEGGAAECVPAQCMSDCERLHGADSTGYCTHDRKTCMCHILC</sequence>
<keyword evidence="1" id="KW-0732">Signal</keyword>
<organism evidence="2 3">
    <name type="scientific">Punica granatum</name>
    <name type="common">Pomegranate</name>
    <dbReference type="NCBI Taxonomy" id="22663"/>
    <lineage>
        <taxon>Eukaryota</taxon>
        <taxon>Viridiplantae</taxon>
        <taxon>Streptophyta</taxon>
        <taxon>Embryophyta</taxon>
        <taxon>Tracheophyta</taxon>
        <taxon>Spermatophyta</taxon>
        <taxon>Magnoliopsida</taxon>
        <taxon>eudicotyledons</taxon>
        <taxon>Gunneridae</taxon>
        <taxon>Pentapetalae</taxon>
        <taxon>rosids</taxon>
        <taxon>malvids</taxon>
        <taxon>Myrtales</taxon>
        <taxon>Lythraceae</taxon>
        <taxon>Punica</taxon>
    </lineage>
</organism>
<dbReference type="AlphaFoldDB" id="A0A2I0JE09"/>
<comment type="caution">
    <text evidence="2">The sequence shown here is derived from an EMBL/GenBank/DDBJ whole genome shotgun (WGS) entry which is preliminary data.</text>
</comment>
<keyword evidence="3" id="KW-1185">Reference proteome</keyword>
<protein>
    <submittedName>
        <fullName evidence="2">Uncharacterized protein</fullName>
    </submittedName>
</protein>
<name>A0A2I0JE09_PUNGR</name>
<evidence type="ECO:0000256" key="1">
    <source>
        <dbReference type="SAM" id="SignalP"/>
    </source>
</evidence>